<evidence type="ECO:0000313" key="1">
    <source>
        <dbReference type="EMBL" id="CDW43046.1"/>
    </source>
</evidence>
<reference evidence="1" key="1">
    <citation type="submission" date="2014-05" db="EMBL/GenBank/DDBJ databases">
        <authorList>
            <person name="Chronopoulou M."/>
        </authorList>
    </citation>
    <scope>NUCLEOTIDE SEQUENCE</scope>
    <source>
        <tissue evidence="1">Whole organism</tissue>
    </source>
</reference>
<proteinExistence type="predicted"/>
<dbReference type="AlphaFoldDB" id="A0A0K2UZA3"/>
<accession>A0A0K2UZA3</accession>
<name>A0A0K2UZA3_LEPSM</name>
<protein>
    <submittedName>
        <fullName evidence="1">Putative LOC101473788 [Maylandia zebra]</fullName>
    </submittedName>
</protein>
<organism evidence="1">
    <name type="scientific">Lepeophtheirus salmonis</name>
    <name type="common">Salmon louse</name>
    <name type="synonym">Caligus salmonis</name>
    <dbReference type="NCBI Taxonomy" id="72036"/>
    <lineage>
        <taxon>Eukaryota</taxon>
        <taxon>Metazoa</taxon>
        <taxon>Ecdysozoa</taxon>
        <taxon>Arthropoda</taxon>
        <taxon>Crustacea</taxon>
        <taxon>Multicrustacea</taxon>
        <taxon>Hexanauplia</taxon>
        <taxon>Copepoda</taxon>
        <taxon>Siphonostomatoida</taxon>
        <taxon>Caligidae</taxon>
        <taxon>Lepeophtheirus</taxon>
    </lineage>
</organism>
<dbReference type="EMBL" id="HACA01025685">
    <property type="protein sequence ID" value="CDW43046.1"/>
    <property type="molecule type" value="Transcribed_RNA"/>
</dbReference>
<sequence>MVQDYTMFILSLFNNTESIPNSNGKKRSRNPFKKLKIPFLNGLSWTSERTAPLLH</sequence>